<dbReference type="RefSeq" id="WP_160738854.1">
    <property type="nucleotide sequence ID" value="NZ_WTYQ01000002.1"/>
</dbReference>
<keyword evidence="3" id="KW-0732">Signal</keyword>
<evidence type="ECO:0008006" key="6">
    <source>
        <dbReference type="Google" id="ProtNLM"/>
    </source>
</evidence>
<comment type="caution">
    <text evidence="4">The sequence shown here is derived from an EMBL/GenBank/DDBJ whole genome shotgun (WGS) entry which is preliminary data.</text>
</comment>
<evidence type="ECO:0000256" key="2">
    <source>
        <dbReference type="SAM" id="Phobius"/>
    </source>
</evidence>
<feature type="compositionally biased region" description="Low complexity" evidence="1">
    <location>
        <begin position="225"/>
        <end position="234"/>
    </location>
</feature>
<feature type="region of interest" description="Disordered" evidence="1">
    <location>
        <begin position="27"/>
        <end position="162"/>
    </location>
</feature>
<evidence type="ECO:0000313" key="5">
    <source>
        <dbReference type="Proteomes" id="UP000460561"/>
    </source>
</evidence>
<dbReference type="Proteomes" id="UP000460561">
    <property type="component" value="Unassembled WGS sequence"/>
</dbReference>
<protein>
    <recommendedName>
        <fullName evidence="6">LPXTG cell wall anchor domain-containing protein</fullName>
    </recommendedName>
</protein>
<accession>A0A845A7I7</accession>
<feature type="transmembrane region" description="Helical" evidence="2">
    <location>
        <begin position="166"/>
        <end position="186"/>
    </location>
</feature>
<gene>
    <name evidence="4" type="ORF">GRI39_06260</name>
</gene>
<dbReference type="PRINTS" id="PR01217">
    <property type="entry name" value="PRICHEXTENSN"/>
</dbReference>
<evidence type="ECO:0000256" key="1">
    <source>
        <dbReference type="SAM" id="MobiDB-lite"/>
    </source>
</evidence>
<dbReference type="OrthoDB" id="7499632at2"/>
<feature type="signal peptide" evidence="3">
    <location>
        <begin position="1"/>
        <end position="21"/>
    </location>
</feature>
<dbReference type="EMBL" id="WTYQ01000002">
    <property type="protein sequence ID" value="MXP25644.1"/>
    <property type="molecule type" value="Genomic_DNA"/>
</dbReference>
<feature type="compositionally biased region" description="Low complexity" evidence="1">
    <location>
        <begin position="65"/>
        <end position="81"/>
    </location>
</feature>
<dbReference type="AlphaFoldDB" id="A0A845A7I7"/>
<feature type="compositionally biased region" description="Low complexity" evidence="1">
    <location>
        <begin position="209"/>
        <end position="218"/>
    </location>
</feature>
<keyword evidence="2" id="KW-0472">Membrane</keyword>
<keyword evidence="2" id="KW-0812">Transmembrane</keyword>
<keyword evidence="2" id="KW-1133">Transmembrane helix</keyword>
<proteinExistence type="predicted"/>
<reference evidence="4 5" key="1">
    <citation type="submission" date="2019-12" db="EMBL/GenBank/DDBJ databases">
        <title>Genomic-based taxomic classification of the family Erythrobacteraceae.</title>
        <authorList>
            <person name="Xu L."/>
        </authorList>
    </citation>
    <scope>NUCLEOTIDE SEQUENCE [LARGE SCALE GENOMIC DNA]</scope>
    <source>
        <strain evidence="4 5">DSM 18604</strain>
    </source>
</reference>
<feature type="region of interest" description="Disordered" evidence="1">
    <location>
        <begin position="196"/>
        <end position="234"/>
    </location>
</feature>
<name>A0A845A7I7_9SPHN</name>
<feature type="chain" id="PRO_5032686603" description="LPXTG cell wall anchor domain-containing protein" evidence="3">
    <location>
        <begin position="22"/>
        <end position="397"/>
    </location>
</feature>
<organism evidence="4 5">
    <name type="scientific">Altericroceibacterium indicum</name>
    <dbReference type="NCBI Taxonomy" id="374177"/>
    <lineage>
        <taxon>Bacteria</taxon>
        <taxon>Pseudomonadati</taxon>
        <taxon>Pseudomonadota</taxon>
        <taxon>Alphaproteobacteria</taxon>
        <taxon>Sphingomonadales</taxon>
        <taxon>Erythrobacteraceae</taxon>
        <taxon>Altericroceibacterium</taxon>
    </lineage>
</organism>
<feature type="compositionally biased region" description="Low complexity" evidence="1">
    <location>
        <begin position="44"/>
        <end position="57"/>
    </location>
</feature>
<evidence type="ECO:0000256" key="3">
    <source>
        <dbReference type="SAM" id="SignalP"/>
    </source>
</evidence>
<sequence length="397" mass="42161">MTIRHLLLPSLALLIASPALAAQDSVTGFKLPPSSDQTPEVQGPVVDDVPAPTVPNATPTPKPTSTPKAEPTPKTVATPKPTTSPTPAPATRSPSKPKAEPTPTPRPQTSREAETTPDAALPENAPVATPTPAPAETPTAQTPLPVPAETAPTPEVASSDSGSASFWPWLLGLAIIAIMALGGFLWRKREKANQTPLLLERPRVPAAPQPAATPDDTAPSPPPATADTPADTLANITQDGPLRLAMEARELSLTLINATLSYRLMITNMGEVPLRNLILTGNMIGAHASLTREEQIASEAHDFDVLERIDEISAGGSYVFNEEFRLPFREIRPIRQGNSALFVPLVRFRIIADGLPQTALQTSMIGLRSERAGGGLQPFRLDQGPRVFTDLAQRAFT</sequence>
<evidence type="ECO:0000313" key="4">
    <source>
        <dbReference type="EMBL" id="MXP25644.1"/>
    </source>
</evidence>
<keyword evidence="5" id="KW-1185">Reference proteome</keyword>